<dbReference type="EMBL" id="KV878595">
    <property type="protein sequence ID" value="OJJ54275.1"/>
    <property type="molecule type" value="Genomic_DNA"/>
</dbReference>
<accession>A0A1L9T4E5</accession>
<dbReference type="VEuPathDB" id="FungiDB:ASPSYDRAFT_50325"/>
<sequence length="129" mass="14744">MRELNRSDGGTERTFIYADLVSVWERHDSRASLLAVAMKSTHYPRQIHRDCYPGYGGPATLPANHRLQDRLSGRSNALHYWLSCLLFLGNGEWRFFPTAMFRDCFPRPSIAATTAGPSPVPEWVSQIRY</sequence>
<protein>
    <submittedName>
        <fullName evidence="1">Uncharacterized protein</fullName>
    </submittedName>
</protein>
<evidence type="ECO:0000313" key="2">
    <source>
        <dbReference type="Proteomes" id="UP000184356"/>
    </source>
</evidence>
<proteinExistence type="predicted"/>
<reference evidence="2" key="1">
    <citation type="journal article" date="2017" name="Genome Biol.">
        <title>Comparative genomics reveals high biological diversity and specific adaptations in the industrially and medically important fungal genus Aspergillus.</title>
        <authorList>
            <person name="de Vries R.P."/>
            <person name="Riley R."/>
            <person name="Wiebenga A."/>
            <person name="Aguilar-Osorio G."/>
            <person name="Amillis S."/>
            <person name="Uchima C.A."/>
            <person name="Anderluh G."/>
            <person name="Asadollahi M."/>
            <person name="Askin M."/>
            <person name="Barry K."/>
            <person name="Battaglia E."/>
            <person name="Bayram O."/>
            <person name="Benocci T."/>
            <person name="Braus-Stromeyer S.A."/>
            <person name="Caldana C."/>
            <person name="Canovas D."/>
            <person name="Cerqueira G.C."/>
            <person name="Chen F."/>
            <person name="Chen W."/>
            <person name="Choi C."/>
            <person name="Clum A."/>
            <person name="Dos Santos R.A."/>
            <person name="Damasio A.R."/>
            <person name="Diallinas G."/>
            <person name="Emri T."/>
            <person name="Fekete E."/>
            <person name="Flipphi M."/>
            <person name="Freyberg S."/>
            <person name="Gallo A."/>
            <person name="Gournas C."/>
            <person name="Habgood R."/>
            <person name="Hainaut M."/>
            <person name="Harispe M.L."/>
            <person name="Henrissat B."/>
            <person name="Hilden K.S."/>
            <person name="Hope R."/>
            <person name="Hossain A."/>
            <person name="Karabika E."/>
            <person name="Karaffa L."/>
            <person name="Karanyi Z."/>
            <person name="Krasevec N."/>
            <person name="Kuo A."/>
            <person name="Kusch H."/>
            <person name="LaButti K."/>
            <person name="Lagendijk E.L."/>
            <person name="Lapidus A."/>
            <person name="Levasseur A."/>
            <person name="Lindquist E."/>
            <person name="Lipzen A."/>
            <person name="Logrieco A.F."/>
            <person name="MacCabe A."/>
            <person name="Maekelae M.R."/>
            <person name="Malavazi I."/>
            <person name="Melin P."/>
            <person name="Meyer V."/>
            <person name="Mielnichuk N."/>
            <person name="Miskei M."/>
            <person name="Molnar A.P."/>
            <person name="Mule G."/>
            <person name="Ngan C.Y."/>
            <person name="Orejas M."/>
            <person name="Orosz E."/>
            <person name="Ouedraogo J.P."/>
            <person name="Overkamp K.M."/>
            <person name="Park H.-S."/>
            <person name="Perrone G."/>
            <person name="Piumi F."/>
            <person name="Punt P.J."/>
            <person name="Ram A.F."/>
            <person name="Ramon A."/>
            <person name="Rauscher S."/>
            <person name="Record E."/>
            <person name="Riano-Pachon D.M."/>
            <person name="Robert V."/>
            <person name="Roehrig J."/>
            <person name="Ruller R."/>
            <person name="Salamov A."/>
            <person name="Salih N.S."/>
            <person name="Samson R.A."/>
            <person name="Sandor E."/>
            <person name="Sanguinetti M."/>
            <person name="Schuetze T."/>
            <person name="Sepcic K."/>
            <person name="Shelest E."/>
            <person name="Sherlock G."/>
            <person name="Sophianopoulou V."/>
            <person name="Squina F.M."/>
            <person name="Sun H."/>
            <person name="Susca A."/>
            <person name="Todd R.B."/>
            <person name="Tsang A."/>
            <person name="Unkles S.E."/>
            <person name="van de Wiele N."/>
            <person name="van Rossen-Uffink D."/>
            <person name="Oliveira J.V."/>
            <person name="Vesth T.C."/>
            <person name="Visser J."/>
            <person name="Yu J.-H."/>
            <person name="Zhou M."/>
            <person name="Andersen M.R."/>
            <person name="Archer D.B."/>
            <person name="Baker S.E."/>
            <person name="Benoit I."/>
            <person name="Brakhage A.A."/>
            <person name="Braus G.H."/>
            <person name="Fischer R."/>
            <person name="Frisvad J.C."/>
            <person name="Goldman G.H."/>
            <person name="Houbraken J."/>
            <person name="Oakley B."/>
            <person name="Pocsi I."/>
            <person name="Scazzocchio C."/>
            <person name="Seiboth B."/>
            <person name="vanKuyk P.A."/>
            <person name="Wortman J."/>
            <person name="Dyer P.S."/>
            <person name="Grigoriev I.V."/>
        </authorList>
    </citation>
    <scope>NUCLEOTIDE SEQUENCE [LARGE SCALE GENOMIC DNA]</scope>
    <source>
        <strain evidence="2">CBS 593.65</strain>
    </source>
</reference>
<name>A0A1L9T4E5_9EURO</name>
<evidence type="ECO:0000313" key="1">
    <source>
        <dbReference type="EMBL" id="OJJ54275.1"/>
    </source>
</evidence>
<organism evidence="1 2">
    <name type="scientific">Aspergillus sydowii CBS 593.65</name>
    <dbReference type="NCBI Taxonomy" id="1036612"/>
    <lineage>
        <taxon>Eukaryota</taxon>
        <taxon>Fungi</taxon>
        <taxon>Dikarya</taxon>
        <taxon>Ascomycota</taxon>
        <taxon>Pezizomycotina</taxon>
        <taxon>Eurotiomycetes</taxon>
        <taxon>Eurotiomycetidae</taxon>
        <taxon>Eurotiales</taxon>
        <taxon>Aspergillaceae</taxon>
        <taxon>Aspergillus</taxon>
        <taxon>Aspergillus subgen. Nidulantes</taxon>
    </lineage>
</organism>
<gene>
    <name evidence="1" type="ORF">ASPSYDRAFT_50325</name>
</gene>
<dbReference type="GeneID" id="63764118"/>
<dbReference type="RefSeq" id="XP_040698081.1">
    <property type="nucleotide sequence ID" value="XM_040848045.1"/>
</dbReference>
<dbReference type="AlphaFoldDB" id="A0A1L9T4E5"/>
<keyword evidence="2" id="KW-1185">Reference proteome</keyword>
<dbReference type="Proteomes" id="UP000184356">
    <property type="component" value="Unassembled WGS sequence"/>
</dbReference>